<dbReference type="Proteomes" id="UP001556170">
    <property type="component" value="Unassembled WGS sequence"/>
</dbReference>
<name>A0ABV3QRJ2_9GAMM</name>
<proteinExistence type="predicted"/>
<dbReference type="InterPro" id="IPR010260">
    <property type="entry name" value="AlpA"/>
</dbReference>
<evidence type="ECO:0000313" key="1">
    <source>
        <dbReference type="EMBL" id="MEW9624694.1"/>
    </source>
</evidence>
<keyword evidence="2" id="KW-1185">Reference proteome</keyword>
<comment type="caution">
    <text evidence="1">The sequence shown here is derived from an EMBL/GenBank/DDBJ whole genome shotgun (WGS) entry which is preliminary data.</text>
</comment>
<dbReference type="Pfam" id="PF05930">
    <property type="entry name" value="Phage_AlpA"/>
    <property type="match status" value="1"/>
</dbReference>
<accession>A0ABV3QRJ2</accession>
<organism evidence="1 2">
    <name type="scientific">Rhodanobacter geophilus</name>
    <dbReference type="NCBI Taxonomy" id="3162488"/>
    <lineage>
        <taxon>Bacteria</taxon>
        <taxon>Pseudomonadati</taxon>
        <taxon>Pseudomonadota</taxon>
        <taxon>Gammaproteobacteria</taxon>
        <taxon>Lysobacterales</taxon>
        <taxon>Rhodanobacteraceae</taxon>
        <taxon>Rhodanobacter</taxon>
    </lineage>
</organism>
<evidence type="ECO:0000313" key="2">
    <source>
        <dbReference type="Proteomes" id="UP001556170"/>
    </source>
</evidence>
<gene>
    <name evidence="1" type="ORF">ABQJ56_10675</name>
</gene>
<dbReference type="EMBL" id="JBFOHL010000009">
    <property type="protein sequence ID" value="MEW9624694.1"/>
    <property type="molecule type" value="Genomic_DNA"/>
</dbReference>
<protein>
    <submittedName>
        <fullName evidence="1">Helix-turn-helix transcriptional regulator</fullName>
    </submittedName>
</protein>
<reference evidence="1 2" key="1">
    <citation type="submission" date="2024-06" db="EMBL/GenBank/DDBJ databases">
        <authorList>
            <person name="Woo H."/>
        </authorList>
    </citation>
    <scope>NUCLEOTIDE SEQUENCE [LARGE SCALE GENOMIC DNA]</scope>
    <source>
        <strain evidence="1 2">S2-g</strain>
    </source>
</reference>
<dbReference type="Gene3D" id="1.10.238.160">
    <property type="match status" value="1"/>
</dbReference>
<dbReference type="RefSeq" id="WP_367845006.1">
    <property type="nucleotide sequence ID" value="NZ_JBFOHL010000009.1"/>
</dbReference>
<sequence length="87" mass="9442">MNVRSTASDPIHPGALLPATGYLRQSQLIGKKPTADDPGMSALIPISASTLWQWVREGKFPKPVKLGPRTTAWSVESVRAYLERVAA</sequence>